<proteinExistence type="inferred from homology"/>
<comment type="similarity">
    <text evidence="1">Belongs to the Lgt family.</text>
</comment>
<gene>
    <name evidence="8" type="ORF">UXQ13_09380</name>
</gene>
<keyword evidence="6 7" id="KW-0472">Membrane</keyword>
<evidence type="ECO:0000313" key="8">
    <source>
        <dbReference type="EMBL" id="MEI4278674.1"/>
    </source>
</evidence>
<evidence type="ECO:0000256" key="4">
    <source>
        <dbReference type="ARBA" id="ARBA00022692"/>
    </source>
</evidence>
<dbReference type="PANTHER" id="PTHR30589">
    <property type="entry name" value="PROLIPOPROTEIN DIACYLGLYCERYL TRANSFERASE"/>
    <property type="match status" value="1"/>
</dbReference>
<keyword evidence="5 7" id="KW-1133">Transmembrane helix</keyword>
<dbReference type="PANTHER" id="PTHR30589:SF0">
    <property type="entry name" value="PHOSPHATIDYLGLYCEROL--PROLIPOPROTEIN DIACYLGLYCERYL TRANSFERASE"/>
    <property type="match status" value="1"/>
</dbReference>
<name>A0ABU8E4W1_9ACTN</name>
<reference evidence="8 9" key="1">
    <citation type="submission" date="2024-03" db="EMBL/GenBank/DDBJ databases">
        <title>Draft genome sequence of Klenkia terrae.</title>
        <authorList>
            <person name="Duangmal K."/>
            <person name="Chantavorakit T."/>
        </authorList>
    </citation>
    <scope>NUCLEOTIDE SEQUENCE [LARGE SCALE GENOMIC DNA]</scope>
    <source>
        <strain evidence="8 9">JCM 17786</strain>
    </source>
</reference>
<dbReference type="InterPro" id="IPR001640">
    <property type="entry name" value="Lgt"/>
</dbReference>
<keyword evidence="3 8" id="KW-0808">Transferase</keyword>
<protein>
    <submittedName>
        <fullName evidence="8">Prolipoprotein diacylglyceryl transferase family protein</fullName>
        <ecNumber evidence="8">2.4.99.-</ecNumber>
    </submittedName>
</protein>
<evidence type="ECO:0000313" key="9">
    <source>
        <dbReference type="Proteomes" id="UP001373496"/>
    </source>
</evidence>
<dbReference type="RefSeq" id="WP_225232390.1">
    <property type="nucleotide sequence ID" value="NZ_JBAPLV010000008.1"/>
</dbReference>
<keyword evidence="8" id="KW-0328">Glycosyltransferase</keyword>
<keyword evidence="9" id="KW-1185">Reference proteome</keyword>
<evidence type="ECO:0000256" key="6">
    <source>
        <dbReference type="ARBA" id="ARBA00023136"/>
    </source>
</evidence>
<dbReference type="Pfam" id="PF01790">
    <property type="entry name" value="LGT"/>
    <property type="match status" value="1"/>
</dbReference>
<dbReference type="EMBL" id="JBAPLV010000008">
    <property type="protein sequence ID" value="MEI4278674.1"/>
    <property type="molecule type" value="Genomic_DNA"/>
</dbReference>
<evidence type="ECO:0000256" key="7">
    <source>
        <dbReference type="SAM" id="Phobius"/>
    </source>
</evidence>
<feature type="transmembrane region" description="Helical" evidence="7">
    <location>
        <begin position="82"/>
        <end position="99"/>
    </location>
</feature>
<accession>A0ABU8E4W1</accession>
<evidence type="ECO:0000256" key="2">
    <source>
        <dbReference type="ARBA" id="ARBA00022475"/>
    </source>
</evidence>
<organism evidence="8 9">
    <name type="scientific">Klenkia terrae</name>
    <dbReference type="NCBI Taxonomy" id="1052259"/>
    <lineage>
        <taxon>Bacteria</taxon>
        <taxon>Bacillati</taxon>
        <taxon>Actinomycetota</taxon>
        <taxon>Actinomycetes</taxon>
        <taxon>Geodermatophilales</taxon>
        <taxon>Geodermatophilaceae</taxon>
        <taxon>Klenkia</taxon>
    </lineage>
</organism>
<dbReference type="Proteomes" id="UP001373496">
    <property type="component" value="Unassembled WGS sequence"/>
</dbReference>
<sequence length="227" mass="24089">MRPVLFEMLGFPINSYDASKVAAALLACYLSARELRRLGWDPDRAWSLVVWATVLGFVAGELYYLAEHAGSLSPLSFGSSGFTWYGGLIAGALTVVVLARRCGMPLVPLAGIVAAPPSFAYGVGRTGCLLSGDGTYGTSAELPWAMAFPNGTMPTTVPVHPTALYEAVVAIALGGLLWELRSRWTPMTLGLTQPRSWSLALVAGGVGLLVADRADRFRRSPTLTRAG</sequence>
<comment type="caution">
    <text evidence="8">The sequence shown here is derived from an EMBL/GenBank/DDBJ whole genome shotgun (WGS) entry which is preliminary data.</text>
</comment>
<feature type="transmembrane region" description="Helical" evidence="7">
    <location>
        <begin position="163"/>
        <end position="180"/>
    </location>
</feature>
<evidence type="ECO:0000256" key="3">
    <source>
        <dbReference type="ARBA" id="ARBA00022679"/>
    </source>
</evidence>
<keyword evidence="2" id="KW-1003">Cell membrane</keyword>
<feature type="transmembrane region" description="Helical" evidence="7">
    <location>
        <begin position="45"/>
        <end position="66"/>
    </location>
</feature>
<dbReference type="EC" id="2.4.99.-" evidence="8"/>
<evidence type="ECO:0000256" key="1">
    <source>
        <dbReference type="ARBA" id="ARBA00007150"/>
    </source>
</evidence>
<evidence type="ECO:0000256" key="5">
    <source>
        <dbReference type="ARBA" id="ARBA00022989"/>
    </source>
</evidence>
<keyword evidence="4 7" id="KW-0812">Transmembrane</keyword>
<dbReference type="GO" id="GO:0016757">
    <property type="term" value="F:glycosyltransferase activity"/>
    <property type="evidence" value="ECO:0007669"/>
    <property type="project" value="UniProtKB-KW"/>
</dbReference>